<dbReference type="RefSeq" id="XP_002132888.2">
    <property type="nucleotide sequence ID" value="XM_002132852.3"/>
</dbReference>
<dbReference type="InterPro" id="IPR006439">
    <property type="entry name" value="HAD-SF_hydro_IA"/>
</dbReference>
<dbReference type="Proteomes" id="UP000001819">
    <property type="component" value="Chromosome 4"/>
</dbReference>
<dbReference type="KEGG" id="dpo:6903189"/>
<dbReference type="InterPro" id="IPR023198">
    <property type="entry name" value="PGP-like_dom2"/>
</dbReference>
<sequence length="387" mass="43346">MCNRCCQPVGCAPSCCEPNICYCIFDLESSVFDTRNVYRRALIELAASYDRQVPEVLLLQVGVMATGEMAELIVRKCRIPVSWEHFLLQVNERASELIGNPPLMEGVERLVRHLKKCCIGMALISSSCEALYCQKIRGREAFFQHFETLVCADDPQLKQPKPEPDVYLIAMSRLGEADASSTLVFDGTIKGVQAASDARLKVVMVPEKGLPQCWSERAAVRLETLAQFRPEWFGIAPLSREAPPPRPKSKPRARSRLSQAQQESSEERETEGEGSEEGKEGEPGKKDEGPEKREEQPQKKQPEPERKEAEPERKEAEPERKVEAKPEPRDDNDNGPGADDAGGPNKAGGGGRNWDRVRNSVRRSLKPLRRKSSLRTETTEEKPPAKR</sequence>
<dbReference type="Pfam" id="PF13419">
    <property type="entry name" value="HAD_2"/>
    <property type="match status" value="1"/>
</dbReference>
<dbReference type="Gene3D" id="3.40.50.1000">
    <property type="entry name" value="HAD superfamily/HAD-like"/>
    <property type="match status" value="1"/>
</dbReference>
<gene>
    <name evidence="3" type="primary">LOC6903189</name>
</gene>
<dbReference type="InterPro" id="IPR041492">
    <property type="entry name" value="HAD_2"/>
</dbReference>
<evidence type="ECO:0000256" key="1">
    <source>
        <dbReference type="SAM" id="MobiDB-lite"/>
    </source>
</evidence>
<dbReference type="Bgee" id="FBgn0246755">
    <property type="expression patterns" value="Expressed in male reproductive system and 1 other cell type or tissue"/>
</dbReference>
<dbReference type="InterPro" id="IPR036412">
    <property type="entry name" value="HAD-like_sf"/>
</dbReference>
<dbReference type="Gene3D" id="1.10.150.240">
    <property type="entry name" value="Putative phosphatase, domain 2"/>
    <property type="match status" value="1"/>
</dbReference>
<keyword evidence="2" id="KW-1185">Reference proteome</keyword>
<dbReference type="AlphaFoldDB" id="A0A6I8UXW3"/>
<dbReference type="InterPro" id="IPR023214">
    <property type="entry name" value="HAD_sf"/>
</dbReference>
<feature type="compositionally biased region" description="Basic and acidic residues" evidence="1">
    <location>
        <begin position="377"/>
        <end position="387"/>
    </location>
</feature>
<feature type="compositionally biased region" description="Acidic residues" evidence="1">
    <location>
        <begin position="264"/>
        <end position="275"/>
    </location>
</feature>
<organism evidence="2 3">
    <name type="scientific">Drosophila pseudoobscura pseudoobscura</name>
    <name type="common">Fruit fly</name>
    <dbReference type="NCBI Taxonomy" id="46245"/>
    <lineage>
        <taxon>Eukaryota</taxon>
        <taxon>Metazoa</taxon>
        <taxon>Ecdysozoa</taxon>
        <taxon>Arthropoda</taxon>
        <taxon>Hexapoda</taxon>
        <taxon>Insecta</taxon>
        <taxon>Pterygota</taxon>
        <taxon>Neoptera</taxon>
        <taxon>Endopterygota</taxon>
        <taxon>Diptera</taxon>
        <taxon>Brachycera</taxon>
        <taxon>Muscomorpha</taxon>
        <taxon>Ephydroidea</taxon>
        <taxon>Drosophilidae</taxon>
        <taxon>Drosophila</taxon>
        <taxon>Sophophora</taxon>
    </lineage>
</organism>
<dbReference type="NCBIfam" id="TIGR01509">
    <property type="entry name" value="HAD-SF-IA-v3"/>
    <property type="match status" value="1"/>
</dbReference>
<dbReference type="InParanoid" id="A0A6I8UXW3"/>
<accession>A0A6I8UXW3</accession>
<evidence type="ECO:0000313" key="3">
    <source>
        <dbReference type="RefSeq" id="XP_002132888.2"/>
    </source>
</evidence>
<dbReference type="SUPFAM" id="SSF56784">
    <property type="entry name" value="HAD-like"/>
    <property type="match status" value="1"/>
</dbReference>
<name>A0A6I8UXW3_DROPS</name>
<feature type="compositionally biased region" description="Low complexity" evidence="1">
    <location>
        <begin position="334"/>
        <end position="344"/>
    </location>
</feature>
<protein>
    <submittedName>
        <fullName evidence="3">Pseudouridine-5'-phosphatase isoform X1</fullName>
    </submittedName>
</protein>
<evidence type="ECO:0000313" key="2">
    <source>
        <dbReference type="Proteomes" id="UP000001819"/>
    </source>
</evidence>
<dbReference type="GO" id="GO:0016791">
    <property type="term" value="F:phosphatase activity"/>
    <property type="evidence" value="ECO:0007669"/>
    <property type="project" value="TreeGrafter"/>
</dbReference>
<feature type="region of interest" description="Disordered" evidence="1">
    <location>
        <begin position="237"/>
        <end position="387"/>
    </location>
</feature>
<proteinExistence type="predicted"/>
<reference evidence="3" key="1">
    <citation type="submission" date="2025-08" db="UniProtKB">
        <authorList>
            <consortium name="RefSeq"/>
        </authorList>
    </citation>
    <scope>IDENTIFICATION</scope>
    <source>
        <strain evidence="3">MV-25-SWS-2005</strain>
        <tissue evidence="3">Whole body</tissue>
    </source>
</reference>
<dbReference type="PANTHER" id="PTHR18901">
    <property type="entry name" value="2-DEOXYGLUCOSE-6-PHOSPHATE PHOSPHATASE 2"/>
    <property type="match status" value="1"/>
</dbReference>
<feature type="compositionally biased region" description="Basic and acidic residues" evidence="1">
    <location>
        <begin position="276"/>
        <end position="332"/>
    </location>
</feature>
<dbReference type="ExpressionAtlas" id="A0A6I8UXW3">
    <property type="expression patterns" value="baseline"/>
</dbReference>
<dbReference type="PANTHER" id="PTHR18901:SF38">
    <property type="entry name" value="PSEUDOURIDINE-5'-PHOSPHATASE"/>
    <property type="match status" value="1"/>
</dbReference>
<feature type="compositionally biased region" description="Basic residues" evidence="1">
    <location>
        <begin position="359"/>
        <end position="373"/>
    </location>
</feature>